<keyword evidence="3" id="KW-1185">Reference proteome</keyword>
<protein>
    <recommendedName>
        <fullName evidence="4">Outer membrane lipoprotein-sorting protein</fullName>
    </recommendedName>
</protein>
<keyword evidence="1" id="KW-0732">Signal</keyword>
<dbReference type="KEGG" id="xbc:ELE36_09380"/>
<dbReference type="EMBL" id="CP035704">
    <property type="protein sequence ID" value="QBB70558.1"/>
    <property type="molecule type" value="Genomic_DNA"/>
</dbReference>
<dbReference type="Proteomes" id="UP000291562">
    <property type="component" value="Chromosome"/>
</dbReference>
<gene>
    <name evidence="2" type="ORF">ELE36_09380</name>
</gene>
<reference evidence="2 3" key="1">
    <citation type="submission" date="2019-01" db="EMBL/GenBank/DDBJ databases">
        <title>Pseudolysobacter antarctica gen. nov., sp. nov., isolated from Fildes Peninsula, Antarctica.</title>
        <authorList>
            <person name="Wei Z."/>
            <person name="Peng F."/>
        </authorList>
    </citation>
    <scope>NUCLEOTIDE SEQUENCE [LARGE SCALE GENOMIC DNA]</scope>
    <source>
        <strain evidence="2 3">AQ6-296</strain>
    </source>
</reference>
<name>A0A411HJ90_9GAMM</name>
<proteinExistence type="predicted"/>
<evidence type="ECO:0008006" key="4">
    <source>
        <dbReference type="Google" id="ProtNLM"/>
    </source>
</evidence>
<dbReference type="OrthoDB" id="128937at2"/>
<evidence type="ECO:0000313" key="3">
    <source>
        <dbReference type="Proteomes" id="UP000291562"/>
    </source>
</evidence>
<dbReference type="RefSeq" id="WP_129832816.1">
    <property type="nucleotide sequence ID" value="NZ_CP035704.1"/>
</dbReference>
<evidence type="ECO:0000256" key="1">
    <source>
        <dbReference type="SAM" id="SignalP"/>
    </source>
</evidence>
<sequence>MRGTDWLITTAMVLSMGTAHALTADELVAKNIEARGGAEKLHAIQTLKLTGKLVVNGQFELAMMQISKRPAMYRNEASLQGLTAVQAYDGTQAWQIQPFGGRKDPEKLSADDAKDLAESADIDGPLVDYKSKGYTLDYLGTEDVDGTEAHKLKLTKKDGDVEIVYLDPDHFLEIRSLTQRIVHGVEQVNETDFGEFEKVNGVFLPFAIESGPKGVADKPQKISFDKAEINVPADDATFHFPANAGAAK</sequence>
<feature type="signal peptide" evidence="1">
    <location>
        <begin position="1"/>
        <end position="21"/>
    </location>
</feature>
<feature type="chain" id="PRO_5019118944" description="Outer membrane lipoprotein-sorting protein" evidence="1">
    <location>
        <begin position="22"/>
        <end position="248"/>
    </location>
</feature>
<accession>A0A411HJ90</accession>
<evidence type="ECO:0000313" key="2">
    <source>
        <dbReference type="EMBL" id="QBB70558.1"/>
    </source>
</evidence>
<dbReference type="Gene3D" id="2.50.20.10">
    <property type="entry name" value="Lipoprotein localisation LolA/LolB/LppX"/>
    <property type="match status" value="1"/>
</dbReference>
<dbReference type="AlphaFoldDB" id="A0A411HJ90"/>
<organism evidence="2 3">
    <name type="scientific">Pseudolysobacter antarcticus</name>
    <dbReference type="NCBI Taxonomy" id="2511995"/>
    <lineage>
        <taxon>Bacteria</taxon>
        <taxon>Pseudomonadati</taxon>
        <taxon>Pseudomonadota</taxon>
        <taxon>Gammaproteobacteria</taxon>
        <taxon>Lysobacterales</taxon>
        <taxon>Rhodanobacteraceae</taxon>
        <taxon>Pseudolysobacter</taxon>
    </lineage>
</organism>